<feature type="region of interest" description="Disordered" evidence="1">
    <location>
        <begin position="39"/>
        <end position="61"/>
    </location>
</feature>
<evidence type="ECO:0000256" key="1">
    <source>
        <dbReference type="SAM" id="MobiDB-lite"/>
    </source>
</evidence>
<name>A0A9N8HU86_9STRA</name>
<accession>A0A9N8HU86</accession>
<dbReference type="EMBL" id="CAICTM010002011">
    <property type="protein sequence ID" value="CAB9527528.1"/>
    <property type="molecule type" value="Genomic_DNA"/>
</dbReference>
<sequence length="427" mass="48603">MAKTTGFSANLKQWQILWLGVVILLFSTNGSNSNRIAPLAEAQQQQPPGKLRTRRAKGIGTGTSTIVQLHDMAEPPRRHRKRDNDAHLDGTIMTADNSEDKDSPHQKTIKKVANPKKPKPLQQVKPPPNMKLDDIVPIETPESPFLEKWNAGINNTDWLVNVSFGELDYLGHSGFWYARYPLGVCQGDCQTDDDCQVGLYCHQRVRYGAVPFCTGGETLNSTMDFCSWDTSYPPPAPPPKAPIGAFQIKLYWEKGYEWQGESVDRMWCMITDYDGYPGTGDCWYGDYPEECSFSQVYIGRCLEGDPRQWFTFVDLGTTYSKNDKHHEVLIRTVHDWCLYRHLSAIYLTPNCNPQDPKQRFFALSGSFTPNPDDSDGNRFEIGQYAGYTHDNCLTTAHHPKSGEVIEFHICDHSRRRGDETSYWELLF</sequence>
<evidence type="ECO:0000313" key="2">
    <source>
        <dbReference type="EMBL" id="CAB9527528.1"/>
    </source>
</evidence>
<dbReference type="Proteomes" id="UP001153069">
    <property type="component" value="Unassembled WGS sequence"/>
</dbReference>
<comment type="caution">
    <text evidence="2">The sequence shown here is derived from an EMBL/GenBank/DDBJ whole genome shotgun (WGS) entry which is preliminary data.</text>
</comment>
<proteinExistence type="predicted"/>
<dbReference type="OrthoDB" id="46933at2759"/>
<organism evidence="2 3">
    <name type="scientific">Seminavis robusta</name>
    <dbReference type="NCBI Taxonomy" id="568900"/>
    <lineage>
        <taxon>Eukaryota</taxon>
        <taxon>Sar</taxon>
        <taxon>Stramenopiles</taxon>
        <taxon>Ochrophyta</taxon>
        <taxon>Bacillariophyta</taxon>
        <taxon>Bacillariophyceae</taxon>
        <taxon>Bacillariophycidae</taxon>
        <taxon>Naviculales</taxon>
        <taxon>Naviculaceae</taxon>
        <taxon>Seminavis</taxon>
    </lineage>
</organism>
<reference evidence="2" key="1">
    <citation type="submission" date="2020-06" db="EMBL/GenBank/DDBJ databases">
        <authorList>
            <consortium name="Plant Systems Biology data submission"/>
        </authorList>
    </citation>
    <scope>NUCLEOTIDE SEQUENCE</scope>
    <source>
        <strain evidence="2">D6</strain>
    </source>
</reference>
<dbReference type="AlphaFoldDB" id="A0A9N8HU86"/>
<feature type="compositionally biased region" description="Low complexity" evidence="1">
    <location>
        <begin position="39"/>
        <end position="48"/>
    </location>
</feature>
<keyword evidence="3" id="KW-1185">Reference proteome</keyword>
<protein>
    <submittedName>
        <fullName evidence="2">Uncharacterized protein</fullName>
    </submittedName>
</protein>
<feature type="region of interest" description="Disordered" evidence="1">
    <location>
        <begin position="92"/>
        <end position="131"/>
    </location>
</feature>
<feature type="compositionally biased region" description="Basic residues" evidence="1">
    <location>
        <begin position="107"/>
        <end position="119"/>
    </location>
</feature>
<evidence type="ECO:0000313" key="3">
    <source>
        <dbReference type="Proteomes" id="UP001153069"/>
    </source>
</evidence>
<gene>
    <name evidence="2" type="ORF">SEMRO_2013_G310950.1</name>
</gene>